<dbReference type="GO" id="GO:0051213">
    <property type="term" value="F:dioxygenase activity"/>
    <property type="evidence" value="ECO:0007669"/>
    <property type="project" value="UniProtKB-KW"/>
</dbReference>
<accession>A0A3L8PPD4</accession>
<evidence type="ECO:0000313" key="4">
    <source>
        <dbReference type="Proteomes" id="UP000282515"/>
    </source>
</evidence>
<dbReference type="Proteomes" id="UP000282515">
    <property type="component" value="Unassembled WGS sequence"/>
</dbReference>
<gene>
    <name evidence="3" type="ORF">D9V41_00835</name>
</gene>
<keyword evidence="2" id="KW-0560">Oxidoreductase</keyword>
<dbReference type="PANTHER" id="PTHR41534">
    <property type="entry name" value="BLR3401 PROTEIN"/>
    <property type="match status" value="1"/>
</dbReference>
<dbReference type="AlphaFoldDB" id="A0A3L8PPD4"/>
<dbReference type="InterPro" id="IPR000391">
    <property type="entry name" value="Rng_hydr_dOase-bsu"/>
</dbReference>
<sequence length="174" mass="20521">MATTTQVDLETRMSLQDFLYREALALDERRFRDWLEYLADDIRYEVPVRVTREALADWELTPTSRIFDDTKATLEVRVQRLETDFAWAEQPPSRTRHFVTNVVVDPGDVENEYLVQSNCFIYRSRGDEPTPSFYSLFRKDTVRRTSTAPGWEIARRWAAFDQSLINAHNMSIFI</sequence>
<evidence type="ECO:0000256" key="1">
    <source>
        <dbReference type="ARBA" id="ARBA00009570"/>
    </source>
</evidence>
<evidence type="ECO:0000256" key="2">
    <source>
        <dbReference type="ARBA" id="ARBA00023002"/>
    </source>
</evidence>
<dbReference type="OrthoDB" id="3212009at2"/>
<protein>
    <submittedName>
        <fullName evidence="3">3-phenylpropionate/cinnamic acid dioxygenase subunit beta</fullName>
    </submittedName>
</protein>
<reference evidence="3 4" key="1">
    <citation type="submission" date="2018-10" db="EMBL/GenBank/DDBJ databases">
        <title>Aeromicrobium sp. 9W16Y-2 whole genome shotgun sequence.</title>
        <authorList>
            <person name="Li F."/>
        </authorList>
    </citation>
    <scope>NUCLEOTIDE SEQUENCE [LARGE SCALE GENOMIC DNA]</scope>
    <source>
        <strain evidence="3 4">9W16Y-2</strain>
    </source>
</reference>
<evidence type="ECO:0000313" key="3">
    <source>
        <dbReference type="EMBL" id="RLV57231.1"/>
    </source>
</evidence>
<comment type="caution">
    <text evidence="3">The sequence shown here is derived from an EMBL/GenBank/DDBJ whole genome shotgun (WGS) entry which is preliminary data.</text>
</comment>
<dbReference type="NCBIfam" id="NF007479">
    <property type="entry name" value="PRK10069.1"/>
    <property type="match status" value="1"/>
</dbReference>
<dbReference type="PANTHER" id="PTHR41534:SF2">
    <property type="entry name" value="3-PHENYLPROPIONATE_CINNAMIC ACID DIOXYGENASE SUBUNIT BETA"/>
    <property type="match status" value="1"/>
</dbReference>
<dbReference type="RefSeq" id="WP_121792640.1">
    <property type="nucleotide sequence ID" value="NZ_RDBF01000001.1"/>
</dbReference>
<proteinExistence type="inferred from homology"/>
<dbReference type="Pfam" id="PF00866">
    <property type="entry name" value="Ring_hydroxyl_B"/>
    <property type="match status" value="1"/>
</dbReference>
<comment type="similarity">
    <text evidence="1">Belongs to the bacterial ring-hydroxylating dioxygenase beta subunit family.</text>
</comment>
<dbReference type="GO" id="GO:0019380">
    <property type="term" value="P:3-phenylpropionate catabolic process"/>
    <property type="evidence" value="ECO:0007669"/>
    <property type="project" value="TreeGrafter"/>
</dbReference>
<name>A0A3L8PPD4_9ACTN</name>
<dbReference type="SUPFAM" id="SSF54427">
    <property type="entry name" value="NTF2-like"/>
    <property type="match status" value="1"/>
</dbReference>
<keyword evidence="4" id="KW-1185">Reference proteome</keyword>
<keyword evidence="3" id="KW-0223">Dioxygenase</keyword>
<dbReference type="EMBL" id="RDBF01000001">
    <property type="protein sequence ID" value="RLV57231.1"/>
    <property type="molecule type" value="Genomic_DNA"/>
</dbReference>
<organism evidence="3 4">
    <name type="scientific">Aeromicrobium phragmitis</name>
    <dbReference type="NCBI Taxonomy" id="2478914"/>
    <lineage>
        <taxon>Bacteria</taxon>
        <taxon>Bacillati</taxon>
        <taxon>Actinomycetota</taxon>
        <taxon>Actinomycetes</taxon>
        <taxon>Propionibacteriales</taxon>
        <taxon>Nocardioidaceae</taxon>
        <taxon>Aeromicrobium</taxon>
    </lineage>
</organism>
<dbReference type="Gene3D" id="3.10.450.50">
    <property type="match status" value="1"/>
</dbReference>
<dbReference type="InterPro" id="IPR032710">
    <property type="entry name" value="NTF2-like_dom_sf"/>
</dbReference>
<dbReference type="CDD" id="cd00667">
    <property type="entry name" value="ring_hydroxylating_dioxygenases_beta"/>
    <property type="match status" value="1"/>
</dbReference>